<dbReference type="Proteomes" id="UP000798662">
    <property type="component" value="Chromosome 2"/>
</dbReference>
<gene>
    <name evidence="1" type="ORF">I4F81_008221</name>
</gene>
<protein>
    <submittedName>
        <fullName evidence="1">Uncharacterized protein</fullName>
    </submittedName>
</protein>
<sequence>MACAIEESGVTFEAFFRSSLREALKRLRSGKKLRLWSGDGMPAQHTDLREDTLDGDAFRACEAEVVASYGSEAFIIAIYVYSDSVVLSWSGAHKLYPVRIRVVNVETDEYEWITVAYVPSVATKKGKGGAERSRCLRIAVMQRVLFLALRDLVEASHTGVQFVDADGRELLGFPRVLMYLCDQPEERAIPCLKPGQCAHPCSACMAPQASMASPAALTFKQRTLLNTLHKQLQAFGLLQQGRERQRRLQMEKAVSMNSYLPALAAMAGLTTAPFLLYKIIGFDVLHGKVADTASDVEVPDSTDADAGDSGTSGGQAQSFLQNILGEDGGGDDTPSAENDEPGRAAAKVGADKEDKKAAQSHARLDWAAYREAFPDTPPHAAITAMFAEYALLVGRITRKLGVATVTPMTMREEEELATQAQTFVLRYVTPILGPLHTTKVHKLLCHLLDAVRLHGNILNGDTSTNEQEHKEDKRYYPRTNKSSSGYMRQLVRHASGLRVISRRNKAVRAGQASGAATAASNADGYDADGESVEEDTDDGTGAVVVPSPAVYGRGGAAAASEGAELNPAAAADRQLGPVGAPLSAAAVADLAAQPGLGDTGPLLRLDSGDEVRVPSHLHFTARTPGRCDERYLVRASPNYRGAPWHDHVAYRSVDSLPSAPEHFGRGLAEAGGIKIRDIAKQLRLPLMKLHCSTIAEDAIRAAIKDVKGKQAAAETAKVAAA</sequence>
<proteinExistence type="predicted"/>
<keyword evidence="2" id="KW-1185">Reference proteome</keyword>
<name>A0ACC3C652_PYRYE</name>
<reference evidence="1" key="1">
    <citation type="submission" date="2019-11" db="EMBL/GenBank/DDBJ databases">
        <title>Nori genome reveals adaptations in red seaweeds to the harsh intertidal environment.</title>
        <authorList>
            <person name="Wang D."/>
            <person name="Mao Y."/>
        </authorList>
    </citation>
    <scope>NUCLEOTIDE SEQUENCE</scope>
    <source>
        <tissue evidence="1">Gametophyte</tissue>
    </source>
</reference>
<organism evidence="1 2">
    <name type="scientific">Pyropia yezoensis</name>
    <name type="common">Susabi-nori</name>
    <name type="synonym">Porphyra yezoensis</name>
    <dbReference type="NCBI Taxonomy" id="2788"/>
    <lineage>
        <taxon>Eukaryota</taxon>
        <taxon>Rhodophyta</taxon>
        <taxon>Bangiophyceae</taxon>
        <taxon>Bangiales</taxon>
        <taxon>Bangiaceae</taxon>
        <taxon>Pyropia</taxon>
    </lineage>
</organism>
<evidence type="ECO:0000313" key="2">
    <source>
        <dbReference type="Proteomes" id="UP000798662"/>
    </source>
</evidence>
<accession>A0ACC3C652</accession>
<evidence type="ECO:0000313" key="1">
    <source>
        <dbReference type="EMBL" id="KAK1865695.1"/>
    </source>
</evidence>
<dbReference type="EMBL" id="CM020619">
    <property type="protein sequence ID" value="KAK1865695.1"/>
    <property type="molecule type" value="Genomic_DNA"/>
</dbReference>
<comment type="caution">
    <text evidence="1">The sequence shown here is derived from an EMBL/GenBank/DDBJ whole genome shotgun (WGS) entry which is preliminary data.</text>
</comment>